<dbReference type="PANTHER" id="PTHR36932">
    <property type="entry name" value="CAPSULAR POLYSACCHARIDE BIOSYNTHESIS PROTEIN"/>
    <property type="match status" value="1"/>
</dbReference>
<organism evidence="1 2">
    <name type="scientific">Solemya pervernicosa gill symbiont</name>
    <dbReference type="NCBI Taxonomy" id="642797"/>
    <lineage>
        <taxon>Bacteria</taxon>
        <taxon>Pseudomonadati</taxon>
        <taxon>Pseudomonadota</taxon>
        <taxon>Gammaproteobacteria</taxon>
        <taxon>sulfur-oxidizing symbionts</taxon>
    </lineage>
</organism>
<accession>A0A1T2L5I7</accession>
<reference evidence="1 2" key="1">
    <citation type="submission" date="2016-11" db="EMBL/GenBank/DDBJ databases">
        <title>Mixed transmission modes and dynamic genome evolution in an obligate animal-bacterial symbiosis.</title>
        <authorList>
            <person name="Russell S.L."/>
            <person name="Corbett-Detig R.B."/>
            <person name="Cavanaugh C.M."/>
        </authorList>
    </citation>
    <scope>NUCLEOTIDE SEQUENCE [LARGE SCALE GENOMIC DNA]</scope>
    <source>
        <strain evidence="1">Sveles-Q1</strain>
    </source>
</reference>
<dbReference type="InterPro" id="IPR053158">
    <property type="entry name" value="CapK_Type1_Caps_Biosynth"/>
</dbReference>
<dbReference type="PANTHER" id="PTHR36932:SF1">
    <property type="entry name" value="CAPSULAR POLYSACCHARIDE BIOSYNTHESIS PROTEIN"/>
    <property type="match status" value="1"/>
</dbReference>
<name>A0A1T2L5I7_9GAMM</name>
<dbReference type="RefSeq" id="WP_078483660.1">
    <property type="nucleotide sequence ID" value="NZ_MPRL01000030.1"/>
</dbReference>
<proteinExistence type="predicted"/>
<dbReference type="Gene3D" id="3.40.50.12780">
    <property type="entry name" value="N-terminal domain of ligase-like"/>
    <property type="match status" value="1"/>
</dbReference>
<dbReference type="AlphaFoldDB" id="A0A1T2L5I7"/>
<dbReference type="SUPFAM" id="SSF56801">
    <property type="entry name" value="Acetyl-CoA synthetase-like"/>
    <property type="match status" value="1"/>
</dbReference>
<dbReference type="OrthoDB" id="580775at2"/>
<keyword evidence="2" id="KW-1185">Reference proteome</keyword>
<sequence>MRPNRHSTFVTSIAESAWPAIPSQEGARLLSVIYQMEHDQWQSPEYINERQFQQATVLLQHAYQSCSYYRQRLDSDDLHPDKIYSPEQWSQLPILERGTIQREQKSIISTAIPKQHGACHKGSTSGSTGQSIDFIGTQYSHFIWKTHTLRDHLWHQRDFTKKIAYIRDTPDNDPRFKDGLEIAGWGPITNTLFHTTASVALDVSNPIEKQCRWLIEQNPTYLHSYASNLNAIAAWFEQHNKTLPALEEAIAFGEVVQPESVVLFNKVFNAKLYGIYTSKECGYMALQCGESGNYHVQSESVLLEVISDTDEACKPGEIGRVIVTTLHNFAMPLIRYAIGDYAEVGEACGCGRGLPTIRRIMGRERNMLTLHSGDKQWPRLTQFKKTLLKALPSHRFQIVQTRREVLEVRIESDRHLSNREEQDVARSFYQSINYFSDFDIRFLYLDHGTLSSNEKLEDFRSELVRTA</sequence>
<protein>
    <recommendedName>
        <fullName evidence="3">AMP-dependent synthetase/ligase domain-containing protein</fullName>
    </recommendedName>
</protein>
<evidence type="ECO:0008006" key="3">
    <source>
        <dbReference type="Google" id="ProtNLM"/>
    </source>
</evidence>
<dbReference type="Proteomes" id="UP000191110">
    <property type="component" value="Unassembled WGS sequence"/>
</dbReference>
<dbReference type="EMBL" id="MPRL01000030">
    <property type="protein sequence ID" value="OOZ40206.1"/>
    <property type="molecule type" value="Genomic_DNA"/>
</dbReference>
<gene>
    <name evidence="1" type="ORF">BOW53_08530</name>
</gene>
<evidence type="ECO:0000313" key="1">
    <source>
        <dbReference type="EMBL" id="OOZ40206.1"/>
    </source>
</evidence>
<comment type="caution">
    <text evidence="1">The sequence shown here is derived from an EMBL/GenBank/DDBJ whole genome shotgun (WGS) entry which is preliminary data.</text>
</comment>
<dbReference type="InterPro" id="IPR042099">
    <property type="entry name" value="ANL_N_sf"/>
</dbReference>
<evidence type="ECO:0000313" key="2">
    <source>
        <dbReference type="Proteomes" id="UP000191110"/>
    </source>
</evidence>